<keyword evidence="4" id="KW-0469">Meiosis</keyword>
<dbReference type="GO" id="GO:0016891">
    <property type="term" value="F:RNA endonuclease activity producing 5'-phosphomonoesters, hydrolytic mechanism"/>
    <property type="evidence" value="ECO:0007669"/>
    <property type="project" value="TreeGrafter"/>
</dbReference>
<dbReference type="InterPro" id="IPR001736">
    <property type="entry name" value="PLipase_D/transphosphatidylase"/>
</dbReference>
<protein>
    <recommendedName>
        <fullName evidence="6">Mitochondrial cardiolipin hydrolase</fullName>
    </recommendedName>
    <alternativeName>
        <fullName evidence="8">Choline phosphatase 6</fullName>
    </alternativeName>
    <alternativeName>
        <fullName evidence="10">Mitochondrial phospholipase</fullName>
    </alternativeName>
    <alternativeName>
        <fullName evidence="9">Phosphatidylcholine-hydrolyzing phospholipase D6</fullName>
    </alternativeName>
    <alternativeName>
        <fullName evidence="7">Phospholipase D6</fullName>
    </alternativeName>
</protein>
<accession>A0A9D3N6Z2</accession>
<dbReference type="GO" id="GO:0005739">
    <property type="term" value="C:mitochondrion"/>
    <property type="evidence" value="ECO:0007669"/>
    <property type="project" value="TreeGrafter"/>
</dbReference>
<dbReference type="PANTHER" id="PTHR43856">
    <property type="entry name" value="CARDIOLIPIN HYDROLASE"/>
    <property type="match status" value="1"/>
</dbReference>
<evidence type="ECO:0000256" key="10">
    <source>
        <dbReference type="ARBA" id="ARBA00043167"/>
    </source>
</evidence>
<evidence type="ECO:0000256" key="9">
    <source>
        <dbReference type="ARBA" id="ARBA00043135"/>
    </source>
</evidence>
<reference evidence="13 14" key="1">
    <citation type="submission" date="2021-06" db="EMBL/GenBank/DDBJ databases">
        <title>Chromosome-level genome assembly of the red-tail catfish (Hemibagrus wyckioides).</title>
        <authorList>
            <person name="Shao F."/>
        </authorList>
    </citation>
    <scope>NUCLEOTIDE SEQUENCE [LARGE SCALE GENOMIC DNA]</scope>
    <source>
        <strain evidence="13">EC202008001</strain>
        <tissue evidence="13">Blood</tissue>
    </source>
</reference>
<comment type="similarity">
    <text evidence="5">Belongs to the phospholipase D family. MitoPLD/Zucchini subfamily.</text>
</comment>
<dbReference type="PROSITE" id="PS50035">
    <property type="entry name" value="PLD"/>
    <property type="match status" value="1"/>
</dbReference>
<dbReference type="SUPFAM" id="SSF56024">
    <property type="entry name" value="Phospholipase D/nuclease"/>
    <property type="match status" value="1"/>
</dbReference>
<evidence type="ECO:0000256" key="1">
    <source>
        <dbReference type="ARBA" id="ARBA00022801"/>
    </source>
</evidence>
<dbReference type="CDD" id="cd09171">
    <property type="entry name" value="PLDc_vPLD6_like"/>
    <property type="match status" value="1"/>
</dbReference>
<comment type="catalytic activity">
    <reaction evidence="11">
        <text>a cardiolipin + H2O = a 1,2-diacyl-sn-glycero-3-phospho-(1'-sn-glycerol) + a 1,2-diacyl-sn-glycero-3-phosphate + H(+)</text>
        <dbReference type="Rhea" id="RHEA:44884"/>
        <dbReference type="ChEBI" id="CHEBI:15377"/>
        <dbReference type="ChEBI" id="CHEBI:15378"/>
        <dbReference type="ChEBI" id="CHEBI:58608"/>
        <dbReference type="ChEBI" id="CHEBI:62237"/>
        <dbReference type="ChEBI" id="CHEBI:64716"/>
    </reaction>
    <physiologicalReaction direction="left-to-right" evidence="11">
        <dbReference type="Rhea" id="RHEA:44885"/>
    </physiologicalReaction>
</comment>
<sequence>MLGLGAVAIALGLEGLDWLLVRHVWPRRGSRKPLKEVLFFPSPPACVEHLYNSLKAHSCLCPLPHGLNTSFTRLLEHLLSACVSLDLCLFSFSNPELSRAVLLLHSRGVRVRLFTDRDYMAISGSQIGVLRKAGICVRHEMANSMYMHHKFALLDGRMLITGSLNWTMTAVQSNKENVIVTEEPELVRPYEDEFNKLWEENDPDKHHPQKYRDIKGLLTPSRDESVFNGVALKRTDSRNSAGQEEVVDIIRDDRRNNNFSLERSEVRVSGQDGISE</sequence>
<dbReference type="Pfam" id="PF13091">
    <property type="entry name" value="PLDc_2"/>
    <property type="match status" value="1"/>
</dbReference>
<evidence type="ECO:0000256" key="5">
    <source>
        <dbReference type="ARBA" id="ARBA00038012"/>
    </source>
</evidence>
<keyword evidence="14" id="KW-1185">Reference proteome</keyword>
<dbReference type="GO" id="GO:0034587">
    <property type="term" value="P:piRNA processing"/>
    <property type="evidence" value="ECO:0007669"/>
    <property type="project" value="TreeGrafter"/>
</dbReference>
<evidence type="ECO:0000313" key="13">
    <source>
        <dbReference type="EMBL" id="KAG7315899.1"/>
    </source>
</evidence>
<evidence type="ECO:0000256" key="4">
    <source>
        <dbReference type="ARBA" id="ARBA00023254"/>
    </source>
</evidence>
<evidence type="ECO:0000256" key="11">
    <source>
        <dbReference type="ARBA" id="ARBA00048101"/>
    </source>
</evidence>
<dbReference type="InterPro" id="IPR051406">
    <property type="entry name" value="PLD_domain"/>
</dbReference>
<evidence type="ECO:0000256" key="3">
    <source>
        <dbReference type="ARBA" id="ARBA00023098"/>
    </source>
</evidence>
<keyword evidence="2" id="KW-0442">Lipid degradation</keyword>
<evidence type="ECO:0000259" key="12">
    <source>
        <dbReference type="PROSITE" id="PS50035"/>
    </source>
</evidence>
<organism evidence="13 14">
    <name type="scientific">Hemibagrus wyckioides</name>
    <dbReference type="NCBI Taxonomy" id="337641"/>
    <lineage>
        <taxon>Eukaryota</taxon>
        <taxon>Metazoa</taxon>
        <taxon>Chordata</taxon>
        <taxon>Craniata</taxon>
        <taxon>Vertebrata</taxon>
        <taxon>Euteleostomi</taxon>
        <taxon>Actinopterygii</taxon>
        <taxon>Neopterygii</taxon>
        <taxon>Teleostei</taxon>
        <taxon>Ostariophysi</taxon>
        <taxon>Siluriformes</taxon>
        <taxon>Bagridae</taxon>
        <taxon>Hemibagrus</taxon>
    </lineage>
</organism>
<dbReference type="GO" id="GO:0016042">
    <property type="term" value="P:lipid catabolic process"/>
    <property type="evidence" value="ECO:0007669"/>
    <property type="project" value="UniProtKB-KW"/>
</dbReference>
<feature type="domain" description="PLD phosphodiesterase" evidence="12">
    <location>
        <begin position="143"/>
        <end position="170"/>
    </location>
</feature>
<dbReference type="PANTHER" id="PTHR43856:SF1">
    <property type="entry name" value="MITOCHONDRIAL CARDIOLIPIN HYDROLASE"/>
    <property type="match status" value="1"/>
</dbReference>
<dbReference type="EMBL" id="JAHKSW010000026">
    <property type="protein sequence ID" value="KAG7315899.1"/>
    <property type="molecule type" value="Genomic_DNA"/>
</dbReference>
<evidence type="ECO:0000256" key="6">
    <source>
        <dbReference type="ARBA" id="ARBA00040549"/>
    </source>
</evidence>
<name>A0A9D3N6Z2_9TELE</name>
<dbReference type="AlphaFoldDB" id="A0A9D3N6Z2"/>
<dbReference type="OrthoDB" id="5205528at2759"/>
<comment type="caution">
    <text evidence="13">The sequence shown here is derived from an EMBL/GenBank/DDBJ whole genome shotgun (WGS) entry which is preliminary data.</text>
</comment>
<dbReference type="Proteomes" id="UP000824219">
    <property type="component" value="Linkage Group LG26"/>
</dbReference>
<keyword evidence="1" id="KW-0378">Hydrolase</keyword>
<dbReference type="InterPro" id="IPR025202">
    <property type="entry name" value="PLD-like_dom"/>
</dbReference>
<evidence type="ECO:0000256" key="2">
    <source>
        <dbReference type="ARBA" id="ARBA00022963"/>
    </source>
</evidence>
<dbReference type="Gene3D" id="3.30.870.10">
    <property type="entry name" value="Endonuclease Chain A"/>
    <property type="match status" value="1"/>
</dbReference>
<evidence type="ECO:0000313" key="14">
    <source>
        <dbReference type="Proteomes" id="UP000824219"/>
    </source>
</evidence>
<evidence type="ECO:0000256" key="8">
    <source>
        <dbReference type="ARBA" id="ARBA00042226"/>
    </source>
</evidence>
<proteinExistence type="inferred from homology"/>
<dbReference type="GO" id="GO:0051321">
    <property type="term" value="P:meiotic cell cycle"/>
    <property type="evidence" value="ECO:0007669"/>
    <property type="project" value="UniProtKB-KW"/>
</dbReference>
<gene>
    <name evidence="13" type="ORF">KOW79_020765</name>
</gene>
<evidence type="ECO:0000256" key="7">
    <source>
        <dbReference type="ARBA" id="ARBA00041680"/>
    </source>
</evidence>
<keyword evidence="3" id="KW-0443">Lipid metabolism</keyword>